<dbReference type="AlphaFoldDB" id="A0A5J4VF08"/>
<dbReference type="EMBL" id="SNRW01007536">
    <property type="protein sequence ID" value="KAA6381082.1"/>
    <property type="molecule type" value="Genomic_DNA"/>
</dbReference>
<sequence>MKYIESGKKSQLQADVQVSLQTTT</sequence>
<feature type="non-terminal residue" evidence="1">
    <location>
        <position position="24"/>
    </location>
</feature>
<dbReference type="Proteomes" id="UP000324800">
    <property type="component" value="Unassembled WGS sequence"/>
</dbReference>
<proteinExistence type="predicted"/>
<organism evidence="1 2">
    <name type="scientific">Streblomastix strix</name>
    <dbReference type="NCBI Taxonomy" id="222440"/>
    <lineage>
        <taxon>Eukaryota</taxon>
        <taxon>Metamonada</taxon>
        <taxon>Preaxostyla</taxon>
        <taxon>Oxymonadida</taxon>
        <taxon>Streblomastigidae</taxon>
        <taxon>Streblomastix</taxon>
    </lineage>
</organism>
<comment type="caution">
    <text evidence="1">The sequence shown here is derived from an EMBL/GenBank/DDBJ whole genome shotgun (WGS) entry which is preliminary data.</text>
</comment>
<reference evidence="1 2" key="1">
    <citation type="submission" date="2019-03" db="EMBL/GenBank/DDBJ databases">
        <title>Single cell metagenomics reveals metabolic interactions within the superorganism composed of flagellate Streblomastix strix and complex community of Bacteroidetes bacteria on its surface.</title>
        <authorList>
            <person name="Treitli S.C."/>
            <person name="Kolisko M."/>
            <person name="Husnik F."/>
            <person name="Keeling P."/>
            <person name="Hampl V."/>
        </authorList>
    </citation>
    <scope>NUCLEOTIDE SEQUENCE [LARGE SCALE GENOMIC DNA]</scope>
    <source>
        <strain evidence="1">ST1C</strain>
    </source>
</reference>
<gene>
    <name evidence="1" type="ORF">EZS28_023391</name>
</gene>
<evidence type="ECO:0000313" key="1">
    <source>
        <dbReference type="EMBL" id="KAA6381082.1"/>
    </source>
</evidence>
<name>A0A5J4VF08_9EUKA</name>
<protein>
    <submittedName>
        <fullName evidence="1">Uncharacterized protein</fullName>
    </submittedName>
</protein>
<evidence type="ECO:0000313" key="2">
    <source>
        <dbReference type="Proteomes" id="UP000324800"/>
    </source>
</evidence>
<accession>A0A5J4VF08</accession>